<dbReference type="OrthoDB" id="9790349at2"/>
<keyword evidence="3" id="KW-1185">Reference proteome</keyword>
<name>A0A547PJH2_9RHOB</name>
<dbReference type="Pfam" id="PF00856">
    <property type="entry name" value="SET"/>
    <property type="match status" value="1"/>
</dbReference>
<organism evidence="2 3">
    <name type="scientific">Palleronia caenipelagi</name>
    <dbReference type="NCBI Taxonomy" id="2489174"/>
    <lineage>
        <taxon>Bacteria</taxon>
        <taxon>Pseudomonadati</taxon>
        <taxon>Pseudomonadota</taxon>
        <taxon>Alphaproteobacteria</taxon>
        <taxon>Rhodobacterales</taxon>
        <taxon>Roseobacteraceae</taxon>
        <taxon>Palleronia</taxon>
    </lineage>
</organism>
<dbReference type="AlphaFoldDB" id="A0A547PJH2"/>
<dbReference type="InterPro" id="IPR001214">
    <property type="entry name" value="SET_dom"/>
</dbReference>
<comment type="caution">
    <text evidence="2">The sequence shown here is derived from an EMBL/GenBank/DDBJ whole genome shotgun (WGS) entry which is preliminary data.</text>
</comment>
<dbReference type="RefSeq" id="WP_142836314.1">
    <property type="nucleotide sequence ID" value="NZ_VFSV01000086.1"/>
</dbReference>
<proteinExistence type="predicted"/>
<protein>
    <submittedName>
        <fullName evidence="2">SET domain-containing protein</fullName>
    </submittedName>
</protein>
<evidence type="ECO:0000259" key="1">
    <source>
        <dbReference type="PROSITE" id="PS50280"/>
    </source>
</evidence>
<accession>A0A547PJH2</accession>
<dbReference type="Gene3D" id="2.170.270.10">
    <property type="entry name" value="SET domain"/>
    <property type="match status" value="1"/>
</dbReference>
<sequence length="155" mass="17474">MSTIALPKTDCPTHPETTSFSILQGDLMMMHSGEKGRMLVAGRQYAANGVVASIIAYPIPETDLKYIKTTDAYKYVFYDPSFYTDVSTKPVGFLAFGAMAFCNHSSNPNAFIRWGRFKDETTMTLLAHRDISQGEEITMRYANIDEYLNSNQWKS</sequence>
<dbReference type="Proteomes" id="UP000318590">
    <property type="component" value="Unassembled WGS sequence"/>
</dbReference>
<dbReference type="PROSITE" id="PS50280">
    <property type="entry name" value="SET"/>
    <property type="match status" value="1"/>
</dbReference>
<feature type="domain" description="SET" evidence="1">
    <location>
        <begin position="15"/>
        <end position="142"/>
    </location>
</feature>
<dbReference type="EMBL" id="VFSV01000086">
    <property type="protein sequence ID" value="TRD14164.1"/>
    <property type="molecule type" value="Genomic_DNA"/>
</dbReference>
<evidence type="ECO:0000313" key="3">
    <source>
        <dbReference type="Proteomes" id="UP000318590"/>
    </source>
</evidence>
<dbReference type="SUPFAM" id="SSF82199">
    <property type="entry name" value="SET domain"/>
    <property type="match status" value="1"/>
</dbReference>
<dbReference type="InterPro" id="IPR046341">
    <property type="entry name" value="SET_dom_sf"/>
</dbReference>
<evidence type="ECO:0000313" key="2">
    <source>
        <dbReference type="EMBL" id="TRD14164.1"/>
    </source>
</evidence>
<reference evidence="2 3" key="1">
    <citation type="submission" date="2019-06" db="EMBL/GenBank/DDBJ databases">
        <title>Paenimaribius caenipelagi gen. nov., sp. nov., isolated from a tidal flat.</title>
        <authorList>
            <person name="Yoon J.-H."/>
        </authorList>
    </citation>
    <scope>NUCLEOTIDE SEQUENCE [LARGE SCALE GENOMIC DNA]</scope>
    <source>
        <strain evidence="2 3">JBTF-M29</strain>
    </source>
</reference>
<gene>
    <name evidence="2" type="ORF">FEV53_19410</name>
</gene>